<keyword evidence="4" id="KW-1185">Reference proteome</keyword>
<dbReference type="GO" id="GO:0009073">
    <property type="term" value="P:aromatic amino acid family biosynthetic process"/>
    <property type="evidence" value="ECO:0007669"/>
    <property type="project" value="InterPro"/>
</dbReference>
<dbReference type="Gene3D" id="3.20.20.70">
    <property type="entry name" value="Aldolase class I"/>
    <property type="match status" value="1"/>
</dbReference>
<name>A0A239CNU5_9BACT</name>
<dbReference type="Pfam" id="PF00793">
    <property type="entry name" value="DAHP_synth_1"/>
    <property type="match status" value="1"/>
</dbReference>
<dbReference type="NCBIfam" id="NF006421">
    <property type="entry name" value="PRK08673.1"/>
    <property type="match status" value="1"/>
</dbReference>
<dbReference type="AlphaFoldDB" id="A0A239CNU5"/>
<sequence length="339" mass="37950">MIIQLKQDITERQKESLIKEVNEIGYKITEVKTQLGDYLVGIGKSDFDIRRIGQKEGIEDIHIVSDEYKLVSKKWKAKPTSIDLGDGVFIKDGDMAIMAGPCSIESEEQIRKVIQHLKENNIKMMRGGVFKPRSSPYAFRGLGLDGLKLWYELAQEAGIKIVTEVMQVSQIEEMYPYVDIYQVGARNTQNFNLLDELGKVDKAVMIKRGISGTIEELLQSAEYVFSGGNEKLILCERGIRTYEKASRNTLDLNAVPILKAKSHLPVVVDPSHGIGIRAYVPQMALSGVMSGADGIIYETHEIPEKAYSDGQQTLDFAQSALLADQIRKTFAMRKTFALL</sequence>
<dbReference type="NCBIfam" id="TIGR01361">
    <property type="entry name" value="DAHP_synth_Bsub"/>
    <property type="match status" value="1"/>
</dbReference>
<dbReference type="PANTHER" id="PTHR43018:SF2">
    <property type="entry name" value="PHOSPHO-2-DEHYDRO-3-DEOXYHEPTONATE ALDOLASE"/>
    <property type="match status" value="1"/>
</dbReference>
<dbReference type="OrthoDB" id="9780456at2"/>
<proteinExistence type="predicted"/>
<dbReference type="GO" id="GO:0016832">
    <property type="term" value="F:aldehyde-lyase activity"/>
    <property type="evidence" value="ECO:0007669"/>
    <property type="project" value="InterPro"/>
</dbReference>
<protein>
    <submittedName>
        <fullName evidence="3">3-deoxy-D-arabinoheptulosonate-7-phosphate synthase</fullName>
    </submittedName>
</protein>
<dbReference type="InterPro" id="IPR013785">
    <property type="entry name" value="Aldolase_TIM"/>
</dbReference>
<evidence type="ECO:0000313" key="3">
    <source>
        <dbReference type="EMBL" id="SNS21154.1"/>
    </source>
</evidence>
<dbReference type="InterPro" id="IPR006218">
    <property type="entry name" value="DAHP1/KDSA"/>
</dbReference>
<dbReference type="PANTHER" id="PTHR43018">
    <property type="entry name" value="PHOSPHO-2-DEHYDRO-3-DEOXYHEPTONATE ALDOLASE"/>
    <property type="match status" value="1"/>
</dbReference>
<dbReference type="GO" id="GO:0016740">
    <property type="term" value="F:transferase activity"/>
    <property type="evidence" value="ECO:0007669"/>
    <property type="project" value="UniProtKB-KW"/>
</dbReference>
<dbReference type="Gene3D" id="3.30.70.1140">
    <property type="entry name" value="Phospho-2-dehydro-3-deoxyheptonate aldolase, domain 1"/>
    <property type="match status" value="1"/>
</dbReference>
<evidence type="ECO:0000259" key="2">
    <source>
        <dbReference type="Pfam" id="PF00793"/>
    </source>
</evidence>
<dbReference type="InterPro" id="IPR006268">
    <property type="entry name" value="DAHP_syn_2"/>
</dbReference>
<feature type="domain" description="DAHP synthetase I/KDSA" evidence="2">
    <location>
        <begin position="88"/>
        <end position="330"/>
    </location>
</feature>
<gene>
    <name evidence="3" type="ORF">SAMN06295967_105122</name>
</gene>
<reference evidence="4" key="1">
    <citation type="submission" date="2017-06" db="EMBL/GenBank/DDBJ databases">
        <authorList>
            <person name="Varghese N."/>
            <person name="Submissions S."/>
        </authorList>
    </citation>
    <scope>NUCLEOTIDE SEQUENCE [LARGE SCALE GENOMIC DNA]</scope>
    <source>
        <strain evidence="4">5C</strain>
    </source>
</reference>
<evidence type="ECO:0000256" key="1">
    <source>
        <dbReference type="ARBA" id="ARBA00022679"/>
    </source>
</evidence>
<keyword evidence="1" id="KW-0808">Transferase</keyword>
<dbReference type="InterPro" id="IPR052899">
    <property type="entry name" value="Class-I_DAHP_synthase"/>
</dbReference>
<dbReference type="RefSeq" id="WP_089239224.1">
    <property type="nucleotide sequence ID" value="NZ_FZOK01000005.1"/>
</dbReference>
<accession>A0A239CNU5</accession>
<organism evidence="3 4">
    <name type="scientific">Belliella buryatensis</name>
    <dbReference type="NCBI Taxonomy" id="1500549"/>
    <lineage>
        <taxon>Bacteria</taxon>
        <taxon>Pseudomonadati</taxon>
        <taxon>Bacteroidota</taxon>
        <taxon>Cytophagia</taxon>
        <taxon>Cytophagales</taxon>
        <taxon>Cyclobacteriaceae</taxon>
        <taxon>Belliella</taxon>
    </lineage>
</organism>
<dbReference type="SUPFAM" id="SSF51569">
    <property type="entry name" value="Aldolase"/>
    <property type="match status" value="1"/>
</dbReference>
<evidence type="ECO:0000313" key="4">
    <source>
        <dbReference type="Proteomes" id="UP000198480"/>
    </source>
</evidence>
<dbReference type="EMBL" id="FZOK01000005">
    <property type="protein sequence ID" value="SNS21154.1"/>
    <property type="molecule type" value="Genomic_DNA"/>
</dbReference>
<dbReference type="NCBIfam" id="NF009239">
    <property type="entry name" value="PRK12595.1"/>
    <property type="match status" value="1"/>
</dbReference>
<dbReference type="Proteomes" id="UP000198480">
    <property type="component" value="Unassembled WGS sequence"/>
</dbReference>